<dbReference type="InterPro" id="IPR009078">
    <property type="entry name" value="Ferritin-like_SF"/>
</dbReference>
<accession>A0A919GPH9</accession>
<sequence>MTATDSIAETLDHLVADATDHHYSPYTRFDWVDELADEQWWMSPDLLSVAGTALGERLGTERLMALSKWECVNFFSLNIHGIRELLMEVTRRIHTPGFEVPSEFFHRFLGEENGHMWFFAQFCLRYAGKIYPDRTLRIGDDSQDPQVASFLVFARILIFEEIVDHFNIRMGRDETLHPLMVDINRAHHDDEWRHIVMGRKLVEHLYRPLVERGDAELLDRLDTYLRRYMTGSIQSLYNPAAYRDAGLADPYGLRNEVLADPARVARHEAFLKRITRFLLSSKIITRPPFATEQPREST</sequence>
<evidence type="ECO:0000313" key="1">
    <source>
        <dbReference type="EMBL" id="GHH88236.1"/>
    </source>
</evidence>
<proteinExistence type="predicted"/>
<dbReference type="Pfam" id="PF11583">
    <property type="entry name" value="AurF"/>
    <property type="match status" value="1"/>
</dbReference>
<gene>
    <name evidence="1" type="ORF">GCM10018793_67140</name>
</gene>
<dbReference type="RefSeq" id="WP_189938663.1">
    <property type="nucleotide sequence ID" value="NZ_BNCD01000034.1"/>
</dbReference>
<name>A0A919GPH9_9ACTN</name>
<reference evidence="1" key="1">
    <citation type="journal article" date="2014" name="Int. J. Syst. Evol. Microbiol.">
        <title>Complete genome sequence of Corynebacterium casei LMG S-19264T (=DSM 44701T), isolated from a smear-ripened cheese.</title>
        <authorList>
            <consortium name="US DOE Joint Genome Institute (JGI-PGF)"/>
            <person name="Walter F."/>
            <person name="Albersmeier A."/>
            <person name="Kalinowski J."/>
            <person name="Ruckert C."/>
        </authorList>
    </citation>
    <scope>NUCLEOTIDE SEQUENCE</scope>
    <source>
        <strain evidence="1">JCM 5069</strain>
    </source>
</reference>
<reference evidence="1" key="2">
    <citation type="submission" date="2020-09" db="EMBL/GenBank/DDBJ databases">
        <authorList>
            <person name="Sun Q."/>
            <person name="Ohkuma M."/>
        </authorList>
    </citation>
    <scope>NUCLEOTIDE SEQUENCE</scope>
    <source>
        <strain evidence="1">JCM 5069</strain>
    </source>
</reference>
<dbReference type="AlphaFoldDB" id="A0A919GPH9"/>
<dbReference type="GO" id="GO:0016491">
    <property type="term" value="F:oxidoreductase activity"/>
    <property type="evidence" value="ECO:0007669"/>
    <property type="project" value="InterPro"/>
</dbReference>
<evidence type="ECO:0008006" key="3">
    <source>
        <dbReference type="Google" id="ProtNLM"/>
    </source>
</evidence>
<dbReference type="SUPFAM" id="SSF47240">
    <property type="entry name" value="Ferritin-like"/>
    <property type="match status" value="1"/>
</dbReference>
<dbReference type="EMBL" id="BNCD01000034">
    <property type="protein sequence ID" value="GHH88236.1"/>
    <property type="molecule type" value="Genomic_DNA"/>
</dbReference>
<evidence type="ECO:0000313" key="2">
    <source>
        <dbReference type="Proteomes" id="UP000603708"/>
    </source>
</evidence>
<dbReference type="InterPro" id="IPR012348">
    <property type="entry name" value="RNR-like"/>
</dbReference>
<organism evidence="1 2">
    <name type="scientific">Streptomyces sulfonofaciens</name>
    <dbReference type="NCBI Taxonomy" id="68272"/>
    <lineage>
        <taxon>Bacteria</taxon>
        <taxon>Bacillati</taxon>
        <taxon>Actinomycetota</taxon>
        <taxon>Actinomycetes</taxon>
        <taxon>Kitasatosporales</taxon>
        <taxon>Streptomycetaceae</taxon>
        <taxon>Streptomyces</taxon>
    </lineage>
</organism>
<keyword evidence="2" id="KW-1185">Reference proteome</keyword>
<comment type="caution">
    <text evidence="1">The sequence shown here is derived from an EMBL/GenBank/DDBJ whole genome shotgun (WGS) entry which is preliminary data.</text>
</comment>
<dbReference type="InterPro" id="IPR025859">
    <property type="entry name" value="AurF/CmlI"/>
</dbReference>
<dbReference type="Gene3D" id="1.10.620.20">
    <property type="entry name" value="Ribonucleotide Reductase, subunit A"/>
    <property type="match status" value="1"/>
</dbReference>
<protein>
    <recommendedName>
        <fullName evidence="3">AurF domain containing protein</fullName>
    </recommendedName>
</protein>
<dbReference type="Proteomes" id="UP000603708">
    <property type="component" value="Unassembled WGS sequence"/>
</dbReference>